<comment type="catalytic activity">
    <reaction evidence="1">
        <text>Hydrolysis of terminal non-reducing alpha-L-arabinofuranoside residues in alpha-L-arabinosides.</text>
        <dbReference type="EC" id="3.2.1.55"/>
    </reaction>
</comment>
<comment type="similarity">
    <text evidence="3">Belongs to the glycosyl hydrolase 51 family.</text>
</comment>
<comment type="pathway">
    <text evidence="2">Glycan metabolism.</text>
</comment>
<evidence type="ECO:0000313" key="10">
    <source>
        <dbReference type="EMBL" id="SFF88781.1"/>
    </source>
</evidence>
<dbReference type="PANTHER" id="PTHR43576">
    <property type="entry name" value="ALPHA-L-ARABINOFURANOSIDASE C-RELATED"/>
    <property type="match status" value="1"/>
</dbReference>
<dbReference type="Pfam" id="PF22848">
    <property type="entry name" value="ASD1_dom"/>
    <property type="match status" value="1"/>
</dbReference>
<dbReference type="InterPro" id="IPR013780">
    <property type="entry name" value="Glyco_hydro_b"/>
</dbReference>
<reference evidence="10 11" key="1">
    <citation type="submission" date="2016-10" db="EMBL/GenBank/DDBJ databases">
        <authorList>
            <person name="de Groot N.N."/>
        </authorList>
    </citation>
    <scope>NUCLEOTIDE SEQUENCE [LARGE SCALE GENOMIC DNA]</scope>
    <source>
        <strain evidence="10 11">DSM 44945</strain>
    </source>
</reference>
<proteinExistence type="inferred from homology"/>
<gene>
    <name evidence="10" type="ORF">SAMN04488025_107127</name>
</gene>
<evidence type="ECO:0000256" key="3">
    <source>
        <dbReference type="ARBA" id="ARBA00007186"/>
    </source>
</evidence>
<dbReference type="PANTHER" id="PTHR43576:SF3">
    <property type="entry name" value="ALPHA-L-ARABINOFURANOSIDASE C"/>
    <property type="match status" value="1"/>
</dbReference>
<dbReference type="GO" id="GO:0046373">
    <property type="term" value="P:L-arabinose metabolic process"/>
    <property type="evidence" value="ECO:0007669"/>
    <property type="project" value="InterPro"/>
</dbReference>
<name>A0A1I2MI13_9BACL</name>
<dbReference type="Gene3D" id="2.60.40.1180">
    <property type="entry name" value="Golgi alpha-mannosidase II"/>
    <property type="match status" value="1"/>
</dbReference>
<keyword evidence="7" id="KW-0119">Carbohydrate metabolism</keyword>
<dbReference type="OrthoDB" id="9758333at2"/>
<dbReference type="Pfam" id="PF06964">
    <property type="entry name" value="Alpha-L-AF_C"/>
    <property type="match status" value="1"/>
</dbReference>
<evidence type="ECO:0000256" key="1">
    <source>
        <dbReference type="ARBA" id="ARBA00001462"/>
    </source>
</evidence>
<keyword evidence="6" id="KW-0378">Hydrolase</keyword>
<evidence type="ECO:0000256" key="4">
    <source>
        <dbReference type="ARBA" id="ARBA00011165"/>
    </source>
</evidence>
<dbReference type="InterPro" id="IPR055235">
    <property type="entry name" value="ASD1_cat"/>
</dbReference>
<dbReference type="EC" id="3.2.1.55" evidence="5"/>
<organism evidence="10 11">
    <name type="scientific">Planifilum fulgidum</name>
    <dbReference type="NCBI Taxonomy" id="201973"/>
    <lineage>
        <taxon>Bacteria</taxon>
        <taxon>Bacillati</taxon>
        <taxon>Bacillota</taxon>
        <taxon>Bacilli</taxon>
        <taxon>Bacillales</taxon>
        <taxon>Thermoactinomycetaceae</taxon>
        <taxon>Planifilum</taxon>
    </lineage>
</organism>
<accession>A0A1I2MI13</accession>
<evidence type="ECO:0000256" key="6">
    <source>
        <dbReference type="ARBA" id="ARBA00022801"/>
    </source>
</evidence>
<feature type="domain" description="Alpha-L-arabinofuranosidase C-terminal" evidence="9">
    <location>
        <begin position="294"/>
        <end position="494"/>
    </location>
</feature>
<sequence>MTDRLKATMVIDREFQISAVDPRIYGSFIEHLGRAVYGGIYEPDHPLADERGFRTDVMELVKQLNVPIIRYPGGNFVSGYNWEDGVGPVDKRPRRLELAWRSIETNQVGTNEFVEWAKSVNSEVMMAVNLGTRGIDAARNLVEYCNHPGGTYWSDLRISHGYRKPHRIKIWCLGNEMDGPWQIGHKTAEEYGRLAVETARAMKMVDPEIELVSCGSSGSSMPTFPEWEAVTLEHTYDEVDYISLHSYYGNRNNDTPSFLAKSLDMDQYIRTVIATCDYIKAKKRSKKTLYLSFDEWNVWYHSNEADKNIEPWLVAPPLLEDVYNFEDALLVGCMLITLLKHADRVKIACLAQLVNVIAPIMTENGGKAWKQTIYYPFLHASTYGRGTVLNPVVSSPKYDCAEFTDVPYLESVAVYNEEREELTIFAVNRHLAEPLLLQCDARSFENYRVIEHIILEHEDLKAVNTAEEERVKPHHNGNAEMREGMVTASLPKASWNVIRLKRKKP</sequence>
<dbReference type="InterPro" id="IPR017853">
    <property type="entry name" value="GH"/>
</dbReference>
<dbReference type="RefSeq" id="WP_092036909.1">
    <property type="nucleotide sequence ID" value="NZ_FOOK01000007.1"/>
</dbReference>
<dbReference type="Gene3D" id="3.20.20.80">
    <property type="entry name" value="Glycosidases"/>
    <property type="match status" value="1"/>
</dbReference>
<evidence type="ECO:0000259" key="9">
    <source>
        <dbReference type="SMART" id="SM00813"/>
    </source>
</evidence>
<dbReference type="GO" id="GO:0000272">
    <property type="term" value="P:polysaccharide catabolic process"/>
    <property type="evidence" value="ECO:0007669"/>
    <property type="project" value="TreeGrafter"/>
</dbReference>
<comment type="subunit">
    <text evidence="4">Homohexamer; trimer of dimers.</text>
</comment>
<evidence type="ECO:0000256" key="7">
    <source>
        <dbReference type="ARBA" id="ARBA00023277"/>
    </source>
</evidence>
<keyword evidence="11" id="KW-1185">Reference proteome</keyword>
<evidence type="ECO:0000256" key="8">
    <source>
        <dbReference type="ARBA" id="ARBA00023295"/>
    </source>
</evidence>
<evidence type="ECO:0000256" key="2">
    <source>
        <dbReference type="ARBA" id="ARBA00004881"/>
    </source>
</evidence>
<dbReference type="SUPFAM" id="SSF51445">
    <property type="entry name" value="(Trans)glycosidases"/>
    <property type="match status" value="1"/>
</dbReference>
<dbReference type="SUPFAM" id="SSF51011">
    <property type="entry name" value="Glycosyl hydrolase domain"/>
    <property type="match status" value="1"/>
</dbReference>
<keyword evidence="8" id="KW-0326">Glycosidase</keyword>
<dbReference type="Proteomes" id="UP000198661">
    <property type="component" value="Unassembled WGS sequence"/>
</dbReference>
<dbReference type="EMBL" id="FOOK01000007">
    <property type="protein sequence ID" value="SFF88781.1"/>
    <property type="molecule type" value="Genomic_DNA"/>
</dbReference>
<evidence type="ECO:0000256" key="5">
    <source>
        <dbReference type="ARBA" id="ARBA00012670"/>
    </source>
</evidence>
<dbReference type="SMART" id="SM00813">
    <property type="entry name" value="Alpha-L-AF_C"/>
    <property type="match status" value="1"/>
</dbReference>
<dbReference type="InterPro" id="IPR010720">
    <property type="entry name" value="Alpha-L-AF_C"/>
</dbReference>
<protein>
    <recommendedName>
        <fullName evidence="5">non-reducing end alpha-L-arabinofuranosidase</fullName>
        <ecNumber evidence="5">3.2.1.55</ecNumber>
    </recommendedName>
</protein>
<evidence type="ECO:0000313" key="11">
    <source>
        <dbReference type="Proteomes" id="UP000198661"/>
    </source>
</evidence>
<dbReference type="AlphaFoldDB" id="A0A1I2MI13"/>
<dbReference type="STRING" id="201973.SAMN04488025_107127"/>
<dbReference type="GO" id="GO:0046556">
    <property type="term" value="F:alpha-L-arabinofuranosidase activity"/>
    <property type="evidence" value="ECO:0007669"/>
    <property type="project" value="UniProtKB-EC"/>
</dbReference>